<dbReference type="Proteomes" id="UP000249364">
    <property type="component" value="Unassembled WGS sequence"/>
</dbReference>
<dbReference type="AlphaFoldDB" id="A0A2W7PLH1"/>
<organism evidence="1 2">
    <name type="scientific">Roseinatronobacter thiooxidans</name>
    <dbReference type="NCBI Taxonomy" id="121821"/>
    <lineage>
        <taxon>Bacteria</taxon>
        <taxon>Pseudomonadati</taxon>
        <taxon>Pseudomonadota</taxon>
        <taxon>Alphaproteobacteria</taxon>
        <taxon>Rhodobacterales</taxon>
        <taxon>Paracoccaceae</taxon>
        <taxon>Roseinatronobacter</taxon>
    </lineage>
</organism>
<keyword evidence="2" id="KW-1185">Reference proteome</keyword>
<name>A0A2W7PLH1_9RHOB</name>
<evidence type="ECO:0000313" key="2">
    <source>
        <dbReference type="Proteomes" id="UP000249364"/>
    </source>
</evidence>
<comment type="caution">
    <text evidence="1">The sequence shown here is derived from an EMBL/GenBank/DDBJ whole genome shotgun (WGS) entry which is preliminary data.</text>
</comment>
<reference evidence="1 2" key="1">
    <citation type="submission" date="2018-06" db="EMBL/GenBank/DDBJ databases">
        <title>Genomic Encyclopedia of Archaeal and Bacterial Type Strains, Phase II (KMG-II): from individual species to whole genera.</title>
        <authorList>
            <person name="Goeker M."/>
        </authorList>
    </citation>
    <scope>NUCLEOTIDE SEQUENCE [LARGE SCALE GENOMIC DNA]</scope>
    <source>
        <strain evidence="1 2">DSM 13087</strain>
    </source>
</reference>
<sequence length="185" mass="20574">MRRRRTIERRARVFLGCEGESEQGYGAFLQRLADAKNVHVHVVLVNLQPAGDPLKLAQKAAQAFDREIKKGGPFAGQAVMFDTDRLADLRDGGQAVRAILARKRFVSIWQRPDHEGFLLRHFEGHERRDPPPGASMGALTAIWPGYHKNMSASELQAEISLEHVLRAAGVEPDLRTLLALIGLLP</sequence>
<gene>
    <name evidence="1" type="ORF">LY56_03553</name>
</gene>
<evidence type="ECO:0000313" key="1">
    <source>
        <dbReference type="EMBL" id="PZX36183.1"/>
    </source>
</evidence>
<dbReference type="EMBL" id="QKZQ01000040">
    <property type="protein sequence ID" value="PZX36183.1"/>
    <property type="molecule type" value="Genomic_DNA"/>
</dbReference>
<accession>A0A2W7PLH1</accession>
<proteinExistence type="predicted"/>
<protein>
    <recommendedName>
        <fullName evidence="3">RloB-like protein</fullName>
    </recommendedName>
</protein>
<evidence type="ECO:0008006" key="3">
    <source>
        <dbReference type="Google" id="ProtNLM"/>
    </source>
</evidence>